<protein>
    <submittedName>
        <fullName evidence="9">DnaJ</fullName>
    </submittedName>
</protein>
<evidence type="ECO:0000256" key="6">
    <source>
        <dbReference type="SAM" id="MobiDB-lite"/>
    </source>
</evidence>
<feature type="zinc finger region" description="CR-type" evidence="5">
    <location>
        <begin position="128"/>
        <end position="212"/>
    </location>
</feature>
<keyword evidence="4 5" id="KW-0862">Zinc</keyword>
<dbReference type="FunFam" id="2.60.260.20:FF:000003">
    <property type="entry name" value="DnaJ subfamily A member 2"/>
    <property type="match status" value="1"/>
</dbReference>
<dbReference type="FunFam" id="2.10.230.10:FF:000001">
    <property type="entry name" value="DnaJ subfamily A member 2"/>
    <property type="match status" value="1"/>
</dbReference>
<feature type="region of interest" description="Disordered" evidence="6">
    <location>
        <begin position="356"/>
        <end position="412"/>
    </location>
</feature>
<dbReference type="InterPro" id="IPR002939">
    <property type="entry name" value="DnaJ_C"/>
</dbReference>
<evidence type="ECO:0000256" key="4">
    <source>
        <dbReference type="ARBA" id="ARBA00022833"/>
    </source>
</evidence>
<gene>
    <name evidence="9" type="primary">dnaJ</name>
</gene>
<name>O18427_GEOCY</name>
<dbReference type="InterPro" id="IPR044713">
    <property type="entry name" value="DNJA1/2-like"/>
</dbReference>
<dbReference type="GO" id="GO:0030544">
    <property type="term" value="F:Hsp70 protein binding"/>
    <property type="evidence" value="ECO:0007669"/>
    <property type="project" value="InterPro"/>
</dbReference>
<dbReference type="Pfam" id="PF00226">
    <property type="entry name" value="DnaJ"/>
    <property type="match status" value="1"/>
</dbReference>
<evidence type="ECO:0000313" key="9">
    <source>
        <dbReference type="EMBL" id="CAA70246.1"/>
    </source>
</evidence>
<keyword evidence="3 5" id="KW-0863">Zinc-finger</keyword>
<evidence type="ECO:0000259" key="8">
    <source>
        <dbReference type="PROSITE" id="PS51188"/>
    </source>
</evidence>
<reference evidence="9" key="1">
    <citation type="journal article" date="1997" name="Mar. Ecol. Prog. Ser.">
        <title>Expression of the potential biomarker heat shock protein 70 and its regulator, the metazoan DnaJ homologue, by temperature stress in the sponge Geodia cydonium.</title>
        <authorList>
            <person name="Koziol C."/>
            <person name="Batel R."/>
            <person name="Arinc E."/>
            <person name="Schroeder H.C."/>
            <person name="Mueller W.E.G."/>
        </authorList>
    </citation>
    <scope>NUCLEOTIDE SEQUENCE</scope>
</reference>
<dbReference type="CDD" id="cd10719">
    <property type="entry name" value="DnaJ_zf"/>
    <property type="match status" value="1"/>
</dbReference>
<dbReference type="SUPFAM" id="SSF46565">
    <property type="entry name" value="Chaperone J-domain"/>
    <property type="match status" value="1"/>
</dbReference>
<dbReference type="SUPFAM" id="SSF57938">
    <property type="entry name" value="DnaJ/Hsp40 cysteine-rich domain"/>
    <property type="match status" value="1"/>
</dbReference>
<dbReference type="PROSITE" id="PS50076">
    <property type="entry name" value="DNAJ_2"/>
    <property type="match status" value="1"/>
</dbReference>
<evidence type="ECO:0000256" key="1">
    <source>
        <dbReference type="ARBA" id="ARBA00022723"/>
    </source>
</evidence>
<dbReference type="PANTHER" id="PTHR43888">
    <property type="entry name" value="DNAJ-LIKE-2, ISOFORM A-RELATED"/>
    <property type="match status" value="1"/>
</dbReference>
<dbReference type="InterPro" id="IPR001623">
    <property type="entry name" value="DnaJ_domain"/>
</dbReference>
<dbReference type="SMART" id="SM00271">
    <property type="entry name" value="DnaJ"/>
    <property type="match status" value="1"/>
</dbReference>
<dbReference type="InterPro" id="IPR008971">
    <property type="entry name" value="HSP40/DnaJ_pept-bd"/>
</dbReference>
<dbReference type="Pfam" id="PF00684">
    <property type="entry name" value="DnaJ_CXXCXGXG"/>
    <property type="match status" value="1"/>
</dbReference>
<dbReference type="InterPro" id="IPR036410">
    <property type="entry name" value="HSP_DnaJ_Cys-rich_dom_sf"/>
</dbReference>
<dbReference type="SUPFAM" id="SSF49493">
    <property type="entry name" value="HSP40/DnaJ peptide-binding domain"/>
    <property type="match status" value="2"/>
</dbReference>
<dbReference type="InterPro" id="IPR036869">
    <property type="entry name" value="J_dom_sf"/>
</dbReference>
<evidence type="ECO:0000256" key="5">
    <source>
        <dbReference type="PROSITE-ProRule" id="PRU00546"/>
    </source>
</evidence>
<feature type="compositionally biased region" description="Basic and acidic residues" evidence="6">
    <location>
        <begin position="378"/>
        <end position="389"/>
    </location>
</feature>
<dbReference type="PROSITE" id="PS51188">
    <property type="entry name" value="ZF_CR"/>
    <property type="match status" value="1"/>
</dbReference>
<dbReference type="CDD" id="cd06257">
    <property type="entry name" value="DnaJ"/>
    <property type="match status" value="1"/>
</dbReference>
<evidence type="ECO:0000259" key="7">
    <source>
        <dbReference type="PROSITE" id="PS50076"/>
    </source>
</evidence>
<keyword evidence="2" id="KW-0677">Repeat</keyword>
<dbReference type="Gene3D" id="2.10.230.10">
    <property type="entry name" value="Heat shock protein DnaJ, cysteine-rich domain"/>
    <property type="match status" value="1"/>
</dbReference>
<evidence type="ECO:0000256" key="3">
    <source>
        <dbReference type="ARBA" id="ARBA00022771"/>
    </source>
</evidence>
<dbReference type="GO" id="GO:0006457">
    <property type="term" value="P:protein folding"/>
    <property type="evidence" value="ECO:0007669"/>
    <property type="project" value="InterPro"/>
</dbReference>
<dbReference type="GO" id="GO:0051082">
    <property type="term" value="F:unfolded protein binding"/>
    <property type="evidence" value="ECO:0007669"/>
    <property type="project" value="InterPro"/>
</dbReference>
<dbReference type="InterPro" id="IPR018253">
    <property type="entry name" value="DnaJ_domain_CS"/>
</dbReference>
<dbReference type="AlphaFoldDB" id="O18427"/>
<dbReference type="EMBL" id="Y09037">
    <property type="protein sequence ID" value="CAA70246.1"/>
    <property type="molecule type" value="mRNA"/>
</dbReference>
<evidence type="ECO:0000256" key="2">
    <source>
        <dbReference type="ARBA" id="ARBA00022737"/>
    </source>
</evidence>
<feature type="domain" description="CR-type" evidence="8">
    <location>
        <begin position="128"/>
        <end position="212"/>
    </location>
</feature>
<keyword evidence="1 5" id="KW-0479">Metal-binding</keyword>
<accession>O18427</accession>
<organism evidence="9">
    <name type="scientific">Geodia cydonium</name>
    <name type="common">Sponge</name>
    <dbReference type="NCBI Taxonomy" id="6047"/>
    <lineage>
        <taxon>Eukaryota</taxon>
        <taxon>Metazoa</taxon>
        <taxon>Porifera</taxon>
        <taxon>Demospongiae</taxon>
        <taxon>Heteroscleromorpha</taxon>
        <taxon>Tetractinellida</taxon>
        <taxon>Astrophorina</taxon>
        <taxon>Geodiidae</taxon>
        <taxon>Geodia</taxon>
    </lineage>
</organism>
<dbReference type="Pfam" id="PF01556">
    <property type="entry name" value="DnaJ_C"/>
    <property type="match status" value="1"/>
</dbReference>
<dbReference type="PROSITE" id="PS00636">
    <property type="entry name" value="DNAJ_1"/>
    <property type="match status" value="1"/>
</dbReference>
<sequence length="412" mass="45561">MTERDLYEVLELPKGASFSDIRKAHHRLARQYHPDREGGNDEKFKEVQTAYEILSDSEKREMYDRYGMDGVTESGRGGGMSDMFPGGLFSQFFGGGDPFGMSGGRRRRPRAETIGIPLEVTLEDVYSGATKYVEYKRKVLCKTCNGTGGKHGTVVRCRNCKGTGIQVSHRPLGPGFIQQIQSACGDCGGTGDFIREKDRCKKCKGKRIVEVDEKLEVKVSPGMGHNQKIPFRGKADEIPDGDAGDVIVILQEEEPRPLPNEFGIESHDGTRLSEALCGCEFCREAILDGQQLLVKTIPGEVIAPDSVKGIREWGMPSERHTTNKGNLYIKFTIQFPDSGFLPSEEEREKLEALLPRPHDTYEPSQDAEEVDMIGFEGTKGEEGGVRGEAYDSSDEEESGRRGGHSHVGCSQQ</sequence>
<proteinExistence type="evidence at transcript level"/>
<dbReference type="InterPro" id="IPR001305">
    <property type="entry name" value="HSP_DnaJ_Cys-rich_dom"/>
</dbReference>
<dbReference type="Gene3D" id="1.10.287.110">
    <property type="entry name" value="DnaJ domain"/>
    <property type="match status" value="1"/>
</dbReference>
<dbReference type="CDD" id="cd10747">
    <property type="entry name" value="DnaJ_C"/>
    <property type="match status" value="1"/>
</dbReference>
<dbReference type="GO" id="GO:0008270">
    <property type="term" value="F:zinc ion binding"/>
    <property type="evidence" value="ECO:0007669"/>
    <property type="project" value="UniProtKB-KW"/>
</dbReference>
<feature type="domain" description="J" evidence="7">
    <location>
        <begin position="5"/>
        <end position="67"/>
    </location>
</feature>
<dbReference type="PRINTS" id="PR00625">
    <property type="entry name" value="JDOMAIN"/>
</dbReference>
<dbReference type="Gene3D" id="2.60.260.20">
    <property type="entry name" value="Urease metallochaperone UreE, N-terminal domain"/>
    <property type="match status" value="2"/>
</dbReference>